<dbReference type="GeneID" id="85013759"/>
<dbReference type="Pfam" id="PF01522">
    <property type="entry name" value="Polysacc_deac_1"/>
    <property type="match status" value="1"/>
</dbReference>
<dbReference type="Gene3D" id="3.20.20.370">
    <property type="entry name" value="Glycoside hydrolase/deacetylase"/>
    <property type="match status" value="1"/>
</dbReference>
<dbReference type="InterPro" id="IPR050248">
    <property type="entry name" value="Polysacc_deacetylase_ArnD"/>
</dbReference>
<dbReference type="EMBL" id="JACHHH010000001">
    <property type="protein sequence ID" value="MBB6040226.1"/>
    <property type="molecule type" value="Genomic_DNA"/>
</dbReference>
<name>A0A7W9SE88_9FIRM</name>
<dbReference type="RefSeq" id="WP_183681747.1">
    <property type="nucleotide sequence ID" value="NZ_JACHHH010000001.1"/>
</dbReference>
<dbReference type="GO" id="GO:0016020">
    <property type="term" value="C:membrane"/>
    <property type="evidence" value="ECO:0007669"/>
    <property type="project" value="TreeGrafter"/>
</dbReference>
<dbReference type="AlphaFoldDB" id="A0A7W9SE88"/>
<feature type="region of interest" description="Disordered" evidence="3">
    <location>
        <begin position="391"/>
        <end position="481"/>
    </location>
</feature>
<feature type="transmembrane region" description="Helical" evidence="4">
    <location>
        <begin position="75"/>
        <end position="99"/>
    </location>
</feature>
<keyword evidence="4" id="KW-0472">Membrane</keyword>
<keyword evidence="1" id="KW-0479">Metal-binding</keyword>
<sequence>MADKRNIDSGERKFRNRSDKYRAERQSKLNSSAKRRSSTGGNRIPRSLTEEERREYRRRKARIKKRREAVRNVRILFACVALVFMFLVFKAFAGIVHFIEKSRTEQKGAIETVVESSISEGLSEESGEGQESASETAESASEDNGLVLSGGRYIDPSKPMVALTFDDGPDVQVDSILMDELEKVNGRSTFFVVGQRVEKFPEDIKNTVERGHEVGNHSYDHDIHLSKKGVDYIRNEFDKTDQAVQNASGVAPALVRLPGGNYTADVKTAVSKPLIFWSIDTEDWRSRDAEKTKQIVLSQVKDGDIVLMHALYLSTAEACKAIIPELTARGYQLVTVSEMIRFRGQDVAGGNGIQYKHFPPVATETQAASTESTVSVVQSSASTQTIASAAKSAESKAKSSTESTKSKKSSSESSSSTKKNNTSSTKESTKSTKESTKSTKESTSATTAQTTAEKNPATAAPETSALAPANFNGAIDAEDPH</sequence>
<evidence type="ECO:0000256" key="2">
    <source>
        <dbReference type="ARBA" id="ARBA00022801"/>
    </source>
</evidence>
<comment type="caution">
    <text evidence="6">The sequence shown here is derived from an EMBL/GenBank/DDBJ whole genome shotgun (WGS) entry which is preliminary data.</text>
</comment>
<evidence type="ECO:0000256" key="3">
    <source>
        <dbReference type="SAM" id="MobiDB-lite"/>
    </source>
</evidence>
<proteinExistence type="predicted"/>
<feature type="compositionally biased region" description="Low complexity" evidence="3">
    <location>
        <begin position="129"/>
        <end position="139"/>
    </location>
</feature>
<keyword evidence="2" id="KW-0378">Hydrolase</keyword>
<reference evidence="6 7" key="1">
    <citation type="submission" date="2020-08" db="EMBL/GenBank/DDBJ databases">
        <title>Genomic Encyclopedia of Type Strains, Phase IV (KMG-IV): sequencing the most valuable type-strain genomes for metagenomic binning, comparative biology and taxonomic classification.</title>
        <authorList>
            <person name="Goeker M."/>
        </authorList>
    </citation>
    <scope>NUCLEOTIDE SEQUENCE [LARGE SCALE GENOMIC DNA]</scope>
    <source>
        <strain evidence="6 7">DSM 17245</strain>
    </source>
</reference>
<dbReference type="Proteomes" id="UP000522163">
    <property type="component" value="Unassembled WGS sequence"/>
</dbReference>
<dbReference type="InterPro" id="IPR002509">
    <property type="entry name" value="NODB_dom"/>
</dbReference>
<dbReference type="SUPFAM" id="SSF88713">
    <property type="entry name" value="Glycoside hydrolase/deacetylase"/>
    <property type="match status" value="1"/>
</dbReference>
<keyword evidence="4" id="KW-0812">Transmembrane</keyword>
<evidence type="ECO:0000313" key="7">
    <source>
        <dbReference type="Proteomes" id="UP000522163"/>
    </source>
</evidence>
<evidence type="ECO:0000256" key="1">
    <source>
        <dbReference type="ARBA" id="ARBA00022723"/>
    </source>
</evidence>
<feature type="region of interest" description="Disordered" evidence="3">
    <location>
        <begin position="1"/>
        <end position="54"/>
    </location>
</feature>
<dbReference type="GO" id="GO:0046872">
    <property type="term" value="F:metal ion binding"/>
    <property type="evidence" value="ECO:0007669"/>
    <property type="project" value="UniProtKB-KW"/>
</dbReference>
<gene>
    <name evidence="6" type="ORF">HNQ46_000187</name>
</gene>
<keyword evidence="4" id="KW-1133">Transmembrane helix</keyword>
<accession>A0A7W9SE88</accession>
<dbReference type="PANTHER" id="PTHR10587">
    <property type="entry name" value="GLYCOSYL TRANSFERASE-RELATED"/>
    <property type="match status" value="1"/>
</dbReference>
<dbReference type="CDD" id="cd10954">
    <property type="entry name" value="CE4_CtAXE_like"/>
    <property type="match status" value="1"/>
</dbReference>
<dbReference type="GO" id="GO:0005975">
    <property type="term" value="P:carbohydrate metabolic process"/>
    <property type="evidence" value="ECO:0007669"/>
    <property type="project" value="InterPro"/>
</dbReference>
<evidence type="ECO:0000313" key="6">
    <source>
        <dbReference type="EMBL" id="MBB6040226.1"/>
    </source>
</evidence>
<feature type="compositionally biased region" description="Basic and acidic residues" evidence="3">
    <location>
        <begin position="1"/>
        <end position="27"/>
    </location>
</feature>
<feature type="region of interest" description="Disordered" evidence="3">
    <location>
        <begin position="115"/>
        <end position="143"/>
    </location>
</feature>
<dbReference type="PROSITE" id="PS51677">
    <property type="entry name" value="NODB"/>
    <property type="match status" value="1"/>
</dbReference>
<dbReference type="InterPro" id="IPR011330">
    <property type="entry name" value="Glyco_hydro/deAcase_b/a-brl"/>
</dbReference>
<feature type="compositionally biased region" description="Basic and acidic residues" evidence="3">
    <location>
        <begin position="427"/>
        <end position="440"/>
    </location>
</feature>
<feature type="compositionally biased region" description="Low complexity" evidence="3">
    <location>
        <begin position="441"/>
        <end position="454"/>
    </location>
</feature>
<feature type="compositionally biased region" description="Low complexity" evidence="3">
    <location>
        <begin position="411"/>
        <end position="426"/>
    </location>
</feature>
<protein>
    <submittedName>
        <fullName evidence="6">Peptidoglycan/xylan/chitin deacetylase (PgdA/CDA1 family)</fullName>
    </submittedName>
</protein>
<organism evidence="6 7">
    <name type="scientific">Oribacterium sinus</name>
    <dbReference type="NCBI Taxonomy" id="237576"/>
    <lineage>
        <taxon>Bacteria</taxon>
        <taxon>Bacillati</taxon>
        <taxon>Bacillota</taxon>
        <taxon>Clostridia</taxon>
        <taxon>Lachnospirales</taxon>
        <taxon>Lachnospiraceae</taxon>
        <taxon>Oribacterium</taxon>
    </lineage>
</organism>
<dbReference type="PANTHER" id="PTHR10587:SF133">
    <property type="entry name" value="CHITIN DEACETYLASE 1-RELATED"/>
    <property type="match status" value="1"/>
</dbReference>
<evidence type="ECO:0000259" key="5">
    <source>
        <dbReference type="PROSITE" id="PS51677"/>
    </source>
</evidence>
<dbReference type="GO" id="GO:0016810">
    <property type="term" value="F:hydrolase activity, acting on carbon-nitrogen (but not peptide) bonds"/>
    <property type="evidence" value="ECO:0007669"/>
    <property type="project" value="InterPro"/>
</dbReference>
<feature type="domain" description="NodB homology" evidence="5">
    <location>
        <begin position="159"/>
        <end position="334"/>
    </location>
</feature>
<evidence type="ECO:0000256" key="4">
    <source>
        <dbReference type="SAM" id="Phobius"/>
    </source>
</evidence>